<accession>A0A7R9WMD9</accession>
<evidence type="ECO:0000256" key="1">
    <source>
        <dbReference type="SAM" id="SignalP"/>
    </source>
</evidence>
<dbReference type="Gene3D" id="3.10.450.50">
    <property type="match status" value="1"/>
</dbReference>
<feature type="chain" id="PRO_5031244428" description="SnoaL-like domain-containing protein" evidence="1">
    <location>
        <begin position="25"/>
        <end position="303"/>
    </location>
</feature>
<dbReference type="PANTHER" id="PTHR34957">
    <property type="entry name" value="NUCLEAR TRANSPORT FACTOR 2 (NTF2) FAMILY PROTEIN"/>
    <property type="match status" value="1"/>
</dbReference>
<dbReference type="InterPro" id="IPR032710">
    <property type="entry name" value="NTF2-like_dom_sf"/>
</dbReference>
<reference evidence="3" key="1">
    <citation type="submission" date="2021-01" db="EMBL/GenBank/DDBJ databases">
        <authorList>
            <person name="Corre E."/>
            <person name="Pelletier E."/>
            <person name="Niang G."/>
            <person name="Scheremetjew M."/>
            <person name="Finn R."/>
            <person name="Kale V."/>
            <person name="Holt S."/>
            <person name="Cochrane G."/>
            <person name="Meng A."/>
            <person name="Brown T."/>
            <person name="Cohen L."/>
        </authorList>
    </citation>
    <scope>NUCLEOTIDE SEQUENCE</scope>
    <source>
        <strain evidence="3">CCMP3328</strain>
    </source>
</reference>
<organism evidence="3">
    <name type="scientific">Craspedostauros australis</name>
    <dbReference type="NCBI Taxonomy" id="1486917"/>
    <lineage>
        <taxon>Eukaryota</taxon>
        <taxon>Sar</taxon>
        <taxon>Stramenopiles</taxon>
        <taxon>Ochrophyta</taxon>
        <taxon>Bacillariophyta</taxon>
        <taxon>Bacillariophyceae</taxon>
        <taxon>Bacillariophycidae</taxon>
        <taxon>Naviculales</taxon>
        <taxon>Naviculaceae</taxon>
        <taxon>Craspedostauros</taxon>
    </lineage>
</organism>
<evidence type="ECO:0000259" key="2">
    <source>
        <dbReference type="Pfam" id="PF13474"/>
    </source>
</evidence>
<dbReference type="EMBL" id="HBEF01002300">
    <property type="protein sequence ID" value="CAD8329334.1"/>
    <property type="molecule type" value="Transcribed_RNA"/>
</dbReference>
<keyword evidence="1" id="KW-0732">Signal</keyword>
<sequence length="303" mass="33183">MASPRSLFLFRAALAAAMCTMCNGFGVHPRTMPAQASADQHSGVHRGRWATALAYKSESADGAMAGDVSDDINHDFIHLEPTAETPRTLDVEDPVLKIPELEKQLKALKIASPPVDGSEYDDAHAIEEMQRIQDELDHTRSMAEFGVRAAQLDFYQAFSDGDLELMTSIWGKDQPAAATTNMTAPATAAGDSKLSCIHPGMPSIEGRESILQSWKEIFQYQADNVSYNGKFTVQAGSGAKISICGITALCSCTEEITYRRMDKKGDGSESSTPIQKMEALNVYKREDGKWRMTMHMANPIIEI</sequence>
<dbReference type="SUPFAM" id="SSF54427">
    <property type="entry name" value="NTF2-like"/>
    <property type="match status" value="1"/>
</dbReference>
<dbReference type="PANTHER" id="PTHR34957:SF1">
    <property type="entry name" value="NUCLEAR TRANSPORT FACTOR 2 (NTF2) FAMILY PROTEIN"/>
    <property type="match status" value="1"/>
</dbReference>
<protein>
    <recommendedName>
        <fullName evidence="2">SnoaL-like domain-containing protein</fullName>
    </recommendedName>
</protein>
<feature type="domain" description="SnoaL-like" evidence="2">
    <location>
        <begin position="147"/>
        <end position="295"/>
    </location>
</feature>
<feature type="signal peptide" evidence="1">
    <location>
        <begin position="1"/>
        <end position="24"/>
    </location>
</feature>
<gene>
    <name evidence="3" type="ORF">CAUS1442_LOCUS1432</name>
</gene>
<evidence type="ECO:0000313" key="3">
    <source>
        <dbReference type="EMBL" id="CAD8329334.1"/>
    </source>
</evidence>
<dbReference type="Pfam" id="PF13474">
    <property type="entry name" value="SnoaL_3"/>
    <property type="match status" value="1"/>
</dbReference>
<name>A0A7R9WMD9_9STRA</name>
<dbReference type="AlphaFoldDB" id="A0A7R9WMD9"/>
<proteinExistence type="predicted"/>
<dbReference type="InterPro" id="IPR037401">
    <property type="entry name" value="SnoaL-like"/>
</dbReference>